<evidence type="ECO:0000259" key="6">
    <source>
        <dbReference type="Pfam" id="PF04577"/>
    </source>
</evidence>
<dbReference type="InterPro" id="IPR049625">
    <property type="entry name" value="Glyco_transf_61_cat"/>
</dbReference>
<keyword evidence="1" id="KW-0328">Glycosyltransferase</keyword>
<sequence length="583" mass="66120">MGVQRALFIIVALSFLTLLPYRYLISTRRRDSARDFLYAKPPQQAAGKSPSPDPQPRQDNSDPLLDPHAGHRAAPTDHAPVGPRLGGASGNRPAPDPARPPLSEERDDDPKRDEDPEEPGEDESANSTLVERSARRNYEIAASLYRSKWIKSVSVPEVLSWDANTQHVPKCTEPDKKPERMYIYNHPMRCLAFFESRGGFLLFKQGFPIPNSINPTPVIYSPGWHMSKKFGRWSAHWVADPAPYPPTRSQVTMAEAELYLMVFQNAWVYRGSVVQCNRYFAPGACTGLTEPINNFQAIPPKDKEGNRTGEQVFVLCDRHCKGYYHWTHEQLPRLGIMYDRLIKDPSIIITAPAKGMILQYLTILGFPRSQVRDLYKKATSDRYPTAFYKTVYYPQPMRCGSILAPQLFLIRKIMFERLGLSHIRTAPTDPKNMLVVLADRRDSRQPRNMKNITQTLKARFPEVEFVSHLGKDVKTQISLFNRADLVMGPHGANLGNIMWCKHGAVVLEYVPVKTGNLCYYQTASKLDLQYRMLMVPLAIDVAHEIAYDEVLQHVLDVHNGRTSCRSGDRWVGCPDLKGAPYTL</sequence>
<dbReference type="GO" id="GO:0016757">
    <property type="term" value="F:glycosyltransferase activity"/>
    <property type="evidence" value="ECO:0007669"/>
    <property type="project" value="UniProtKB-KW"/>
</dbReference>
<dbReference type="InterPro" id="IPR007657">
    <property type="entry name" value="Glycosyltransferase_61"/>
</dbReference>
<feature type="compositionally biased region" description="Basic and acidic residues" evidence="4">
    <location>
        <begin position="102"/>
        <end position="114"/>
    </location>
</feature>
<accession>A0A7S1NK02</accession>
<gene>
    <name evidence="7" type="ORF">EGYM00392_LOCUS33645</name>
</gene>
<feature type="compositionally biased region" description="Acidic residues" evidence="4">
    <location>
        <begin position="115"/>
        <end position="124"/>
    </location>
</feature>
<protein>
    <recommendedName>
        <fullName evidence="6">Glycosyltransferase 61 catalytic domain-containing protein</fullName>
    </recommendedName>
</protein>
<evidence type="ECO:0000256" key="3">
    <source>
        <dbReference type="ARBA" id="ARBA00023180"/>
    </source>
</evidence>
<evidence type="ECO:0000256" key="5">
    <source>
        <dbReference type="SAM" id="Phobius"/>
    </source>
</evidence>
<keyword evidence="2" id="KW-0808">Transferase</keyword>
<reference evidence="7" key="1">
    <citation type="submission" date="2021-01" db="EMBL/GenBank/DDBJ databases">
        <authorList>
            <person name="Corre E."/>
            <person name="Pelletier E."/>
            <person name="Niang G."/>
            <person name="Scheremetjew M."/>
            <person name="Finn R."/>
            <person name="Kale V."/>
            <person name="Holt S."/>
            <person name="Cochrane G."/>
            <person name="Meng A."/>
            <person name="Brown T."/>
            <person name="Cohen L."/>
        </authorList>
    </citation>
    <scope>NUCLEOTIDE SEQUENCE</scope>
    <source>
        <strain evidence="7">NIES-381</strain>
    </source>
</reference>
<evidence type="ECO:0000313" key="7">
    <source>
        <dbReference type="EMBL" id="CAD9022524.1"/>
    </source>
</evidence>
<name>A0A7S1NK02_9EUGL</name>
<evidence type="ECO:0000256" key="4">
    <source>
        <dbReference type="SAM" id="MobiDB-lite"/>
    </source>
</evidence>
<organism evidence="7">
    <name type="scientific">Eutreptiella gymnastica</name>
    <dbReference type="NCBI Taxonomy" id="73025"/>
    <lineage>
        <taxon>Eukaryota</taxon>
        <taxon>Discoba</taxon>
        <taxon>Euglenozoa</taxon>
        <taxon>Euglenida</taxon>
        <taxon>Spirocuta</taxon>
        <taxon>Euglenophyceae</taxon>
        <taxon>Eutreptiales</taxon>
        <taxon>Eutreptiaceae</taxon>
        <taxon>Eutreptiella</taxon>
    </lineage>
</organism>
<keyword evidence="3" id="KW-0325">Glycoprotein</keyword>
<dbReference type="EMBL" id="HBGA01090017">
    <property type="protein sequence ID" value="CAD9022524.1"/>
    <property type="molecule type" value="Transcribed_RNA"/>
</dbReference>
<dbReference type="AlphaFoldDB" id="A0A7S1NK02"/>
<feature type="domain" description="Glycosyltransferase 61 catalytic" evidence="6">
    <location>
        <begin position="323"/>
        <end position="507"/>
    </location>
</feature>
<dbReference type="PANTHER" id="PTHR20961:SF150">
    <property type="entry name" value="GLYCOSYLTRANSFERASE FAMILY 61 PROTEIN"/>
    <property type="match status" value="1"/>
</dbReference>
<feature type="region of interest" description="Disordered" evidence="4">
    <location>
        <begin position="39"/>
        <end position="130"/>
    </location>
</feature>
<proteinExistence type="predicted"/>
<keyword evidence="5" id="KW-0472">Membrane</keyword>
<keyword evidence="5" id="KW-0812">Transmembrane</keyword>
<keyword evidence="5" id="KW-1133">Transmembrane helix</keyword>
<evidence type="ECO:0000256" key="2">
    <source>
        <dbReference type="ARBA" id="ARBA00022679"/>
    </source>
</evidence>
<dbReference type="PANTHER" id="PTHR20961">
    <property type="entry name" value="GLYCOSYLTRANSFERASE"/>
    <property type="match status" value="1"/>
</dbReference>
<evidence type="ECO:0000256" key="1">
    <source>
        <dbReference type="ARBA" id="ARBA00022676"/>
    </source>
</evidence>
<feature type="transmembrane region" description="Helical" evidence="5">
    <location>
        <begin position="6"/>
        <end position="24"/>
    </location>
</feature>
<dbReference type="Pfam" id="PF04577">
    <property type="entry name" value="Glyco_transf_61"/>
    <property type="match status" value="1"/>
</dbReference>